<evidence type="ECO:0000256" key="9">
    <source>
        <dbReference type="ARBA" id="ARBA00022636"/>
    </source>
</evidence>
<feature type="chain" id="PRO_5038170682" description="Cyclic di-GMP-binding protein" evidence="15">
    <location>
        <begin position="22"/>
        <end position="768"/>
    </location>
</feature>
<protein>
    <recommendedName>
        <fullName evidence="6 15">Cyclic di-GMP-binding protein</fullName>
    </recommendedName>
    <alternativeName>
        <fullName evidence="14 15">Cellulose synthase regulatory subunit</fullName>
    </alternativeName>
</protein>
<proteinExistence type="inferred from homology"/>
<dbReference type="PANTHER" id="PTHR39083:SF1">
    <property type="entry name" value="CYCLIC DI-GMP-BINDING PROTEIN"/>
    <property type="match status" value="1"/>
</dbReference>
<dbReference type="Pfam" id="PF03170">
    <property type="entry name" value="BcsB"/>
    <property type="match status" value="1"/>
</dbReference>
<keyword evidence="9 15" id="KW-0973">c-di-GMP</keyword>
<keyword evidence="7 15" id="KW-1003">Cell membrane</keyword>
<evidence type="ECO:0000256" key="15">
    <source>
        <dbReference type="RuleBase" id="RU365021"/>
    </source>
</evidence>
<evidence type="ECO:0000256" key="8">
    <source>
        <dbReference type="ARBA" id="ARBA00022519"/>
    </source>
</evidence>
<dbReference type="PANTHER" id="PTHR39083">
    <property type="entry name" value="CYCLIC DI-GMP-BINDING PROTEIN"/>
    <property type="match status" value="1"/>
</dbReference>
<keyword evidence="10 15" id="KW-0812">Transmembrane</keyword>
<keyword evidence="18" id="KW-1185">Reference proteome</keyword>
<comment type="similarity">
    <text evidence="4 15">Belongs to the AcsB/BcsB family.</text>
</comment>
<comment type="function">
    <text evidence="1 15">Binds the cellulose synthase activator, bis-(3'-5') cyclic diguanylic acid (c-di-GMP).</text>
</comment>
<dbReference type="NCBIfam" id="NF008323">
    <property type="entry name" value="PRK11114.1-1"/>
    <property type="match status" value="1"/>
</dbReference>
<dbReference type="GO" id="GO:0005886">
    <property type="term" value="C:plasma membrane"/>
    <property type="evidence" value="ECO:0007669"/>
    <property type="project" value="UniProtKB-SubCell"/>
</dbReference>
<dbReference type="InterPro" id="IPR003920">
    <property type="entry name" value="Cell_synth_B"/>
</dbReference>
<feature type="region of interest" description="Disordered" evidence="16">
    <location>
        <begin position="19"/>
        <end position="51"/>
    </location>
</feature>
<evidence type="ECO:0000256" key="16">
    <source>
        <dbReference type="SAM" id="MobiDB-lite"/>
    </source>
</evidence>
<evidence type="ECO:0000256" key="13">
    <source>
        <dbReference type="ARBA" id="ARBA00023136"/>
    </source>
</evidence>
<keyword evidence="11 15" id="KW-0135">Cellulose biosynthesis</keyword>
<comment type="subunit">
    <text evidence="5 15">Tightly associated with the cellulose synthase catalytic subunit.</text>
</comment>
<dbReference type="AlphaFoldDB" id="A0A941DKN7"/>
<feature type="transmembrane region" description="Helical" evidence="15">
    <location>
        <begin position="730"/>
        <end position="751"/>
    </location>
</feature>
<evidence type="ECO:0000256" key="12">
    <source>
        <dbReference type="ARBA" id="ARBA00022989"/>
    </source>
</evidence>
<keyword evidence="8 15" id="KW-0997">Cell inner membrane</keyword>
<dbReference type="RefSeq" id="WP_212688129.1">
    <property type="nucleotide sequence ID" value="NZ_JAGSPN010000008.1"/>
</dbReference>
<evidence type="ECO:0000256" key="5">
    <source>
        <dbReference type="ARBA" id="ARBA00011437"/>
    </source>
</evidence>
<feature type="signal peptide" evidence="15">
    <location>
        <begin position="1"/>
        <end position="21"/>
    </location>
</feature>
<evidence type="ECO:0000313" key="17">
    <source>
        <dbReference type="EMBL" id="MBR7782822.1"/>
    </source>
</evidence>
<evidence type="ECO:0000256" key="10">
    <source>
        <dbReference type="ARBA" id="ARBA00022692"/>
    </source>
</evidence>
<evidence type="ECO:0000256" key="7">
    <source>
        <dbReference type="ARBA" id="ARBA00022475"/>
    </source>
</evidence>
<sequence>MKTTIAFAVALLMSVPLSEQAEAKSKKNKQEETAQSQETEKLEDPAPKSQNPVKVYNISLKQLGQGSSVELRGTEGERSFPFTVRSDEVITSAKVRYGLTYSPALLPDLSHVKVLVNNELVGVVPLPREDATKGIVREDKIDPRFFADFNQLTFKLIGHYTRDCEDPFHSSLWARLSNTTYLELTVAPIELANDLGLLPAPFFDRRDSGILDLPFVLPPSPSMDLLKNAGAVASWFGHLASYRGAKFPVAAQGLPKANAIVFATGKEAPAGVQLPQISGPTLMVVPNPVSPRHKLLLVMGRDTAELRTATEALTLGQLALSGPSAVIKNLKEPELRKAYDAPKWLPTHRAVKFGELATMDSLQVSGLTPDLIRINMRVAPDLFTWQRDGVPIDLRYRFTPRPTVDKSTLNIGINDGFVRALSLSGADIEKGKIKESVLLFFKEGHRYAQEEVQVPTFRIGAENQLQFHFFYDYPKQGACKDVYLDNVRSAIDPDSTIDFSNIPHYASFPNLAFVANAGFPFTKFADLQETAIVMPDRAGPQETEVYLNMMGRMGESTGYPVLNSHLIRGSDAEKFSDKDFLIIATAGNQPLLKQWAKYMPMSIDETGNRLQLPKGFLRILARWGGKDIDDVERRSGELLAATGNGFGAMMQFESPLSGSRSVVVLTGGDGKGLLSLTDGLNKSDIRSKYQGDLVLVKGDNVVSALIGDTYYSGNLPLWTWIKWKLSSQPLTLIIFLMLASMIAATMLFRYLRGKAKSRLTGDGSSDQH</sequence>
<dbReference type="GO" id="GO:0006011">
    <property type="term" value="P:UDP-alpha-D-glucose metabolic process"/>
    <property type="evidence" value="ECO:0007669"/>
    <property type="project" value="InterPro"/>
</dbReference>
<evidence type="ECO:0000256" key="2">
    <source>
        <dbReference type="ARBA" id="ARBA00004377"/>
    </source>
</evidence>
<feature type="compositionally biased region" description="Basic and acidic residues" evidence="16">
    <location>
        <begin position="21"/>
        <end position="46"/>
    </location>
</feature>
<comment type="caution">
    <text evidence="17">The sequence shown here is derived from an EMBL/GenBank/DDBJ whole genome shotgun (WGS) entry which is preliminary data.</text>
</comment>
<keyword evidence="12 15" id="KW-1133">Transmembrane helix</keyword>
<reference evidence="17" key="1">
    <citation type="submission" date="2021-04" db="EMBL/GenBank/DDBJ databases">
        <title>novel species isolated from subtropical streams in China.</title>
        <authorList>
            <person name="Lu H."/>
        </authorList>
    </citation>
    <scope>NUCLEOTIDE SEQUENCE</scope>
    <source>
        <strain evidence="17">LFS511W</strain>
    </source>
</reference>
<comment type="subcellular location">
    <subcellularLocation>
        <location evidence="2">Cell inner membrane</location>
        <topology evidence="2">Single-pass membrane protein</topology>
    </subcellularLocation>
</comment>
<evidence type="ECO:0000256" key="4">
    <source>
        <dbReference type="ARBA" id="ARBA00010714"/>
    </source>
</evidence>
<dbReference type="PRINTS" id="PR01440">
    <property type="entry name" value="CELLSNTHASEB"/>
</dbReference>
<dbReference type="InterPro" id="IPR018513">
    <property type="entry name" value="Cell_synthase_bac"/>
</dbReference>
<keyword evidence="15" id="KW-0732">Signal</keyword>
<dbReference type="GO" id="GO:0030244">
    <property type="term" value="P:cellulose biosynthetic process"/>
    <property type="evidence" value="ECO:0007669"/>
    <property type="project" value="UniProtKB-KW"/>
</dbReference>
<evidence type="ECO:0000313" key="18">
    <source>
        <dbReference type="Proteomes" id="UP000680067"/>
    </source>
</evidence>
<evidence type="ECO:0000256" key="14">
    <source>
        <dbReference type="ARBA" id="ARBA00033444"/>
    </source>
</evidence>
<keyword evidence="13 15" id="KW-0472">Membrane</keyword>
<dbReference type="Gene3D" id="2.60.120.260">
    <property type="entry name" value="Galactose-binding domain-like"/>
    <property type="match status" value="2"/>
</dbReference>
<evidence type="ECO:0000256" key="3">
    <source>
        <dbReference type="ARBA" id="ARBA00005186"/>
    </source>
</evidence>
<accession>A0A941DKN7</accession>
<comment type="pathway">
    <text evidence="3 15">Glycan metabolism; bacterial cellulose biosynthesis.</text>
</comment>
<dbReference type="EMBL" id="JAGSPN010000008">
    <property type="protein sequence ID" value="MBR7782822.1"/>
    <property type="molecule type" value="Genomic_DNA"/>
</dbReference>
<name>A0A941DKN7_9BURK</name>
<evidence type="ECO:0000256" key="1">
    <source>
        <dbReference type="ARBA" id="ARBA00002057"/>
    </source>
</evidence>
<organism evidence="17 18">
    <name type="scientific">Undibacterium luofuense</name>
    <dbReference type="NCBI Taxonomy" id="2828733"/>
    <lineage>
        <taxon>Bacteria</taxon>
        <taxon>Pseudomonadati</taxon>
        <taxon>Pseudomonadota</taxon>
        <taxon>Betaproteobacteria</taxon>
        <taxon>Burkholderiales</taxon>
        <taxon>Oxalobacteraceae</taxon>
        <taxon>Undibacterium</taxon>
    </lineage>
</organism>
<evidence type="ECO:0000256" key="11">
    <source>
        <dbReference type="ARBA" id="ARBA00022916"/>
    </source>
</evidence>
<dbReference type="Proteomes" id="UP000680067">
    <property type="component" value="Unassembled WGS sequence"/>
</dbReference>
<gene>
    <name evidence="17" type="ORF">KDM89_11755</name>
</gene>
<evidence type="ECO:0000256" key="6">
    <source>
        <dbReference type="ARBA" id="ARBA00021844"/>
    </source>
</evidence>